<sequence>MEQWSNETIVDFRRTLLAWYDAKGRDLPWRHGRNPYHTWISEVMLQQTQVQTVIPYYENFIATFPTVADLAQAPEATLLKAWQGLGYYSRARNLQRAAQQLVTDYHGQWPETATELEDLIGVGPYTASAIASIAFDQVVPAVDGNAFRVFSRLLMIDADIAKPKTRQLFTDIIQPIVDPKRPGAFNQAIMDLGSSYMTAKNPDPEHSPVRRFDASYHAGRVLDFPVKTKAPRPKLIPYYGLIVHSPAGYLLVQRGSQEMLSGYWSFPLVKQADLRDEKHADEATEEMDLATLQEKWARENQLTLTLQPLGGRQVSHTYTHQRWQVKLLVAELTTTPTLDFLPGRWVTADQVTALPLPKVQEKMMARYEQHVGHAVFKEN</sequence>
<dbReference type="InterPro" id="IPR003265">
    <property type="entry name" value="HhH-GPD_domain"/>
</dbReference>
<dbReference type="Proteomes" id="UP000051906">
    <property type="component" value="Unassembled WGS sequence"/>
</dbReference>
<evidence type="ECO:0000313" key="16">
    <source>
        <dbReference type="EMBL" id="KRN97727.1"/>
    </source>
</evidence>
<keyword evidence="6" id="KW-0004">4Fe-4S</keyword>
<dbReference type="RefSeq" id="WP_057879329.1">
    <property type="nucleotide sequence ID" value="NZ_JQCA01000164.1"/>
</dbReference>
<evidence type="ECO:0000256" key="7">
    <source>
        <dbReference type="ARBA" id="ARBA00022723"/>
    </source>
</evidence>
<evidence type="ECO:0000256" key="4">
    <source>
        <dbReference type="ARBA" id="ARBA00012045"/>
    </source>
</evidence>
<keyword evidence="8 14" id="KW-0227">DNA damage</keyword>
<dbReference type="OrthoDB" id="9802365at2"/>
<protein>
    <recommendedName>
        <fullName evidence="5 14">Adenine DNA glycosylase</fullName>
        <ecNumber evidence="4 14">3.2.2.31</ecNumber>
    </recommendedName>
</protein>
<dbReference type="Gene3D" id="3.90.79.10">
    <property type="entry name" value="Nucleoside Triphosphate Pyrophosphohydrolase"/>
    <property type="match status" value="1"/>
</dbReference>
<proteinExistence type="inferred from homology"/>
<dbReference type="InterPro" id="IPR023170">
    <property type="entry name" value="HhH_base_excis_C"/>
</dbReference>
<keyword evidence="7" id="KW-0479">Metal-binding</keyword>
<keyword evidence="9" id="KW-0378">Hydrolase</keyword>
<evidence type="ECO:0000256" key="9">
    <source>
        <dbReference type="ARBA" id="ARBA00022801"/>
    </source>
</evidence>
<dbReference type="PANTHER" id="PTHR42944">
    <property type="entry name" value="ADENINE DNA GLYCOSYLASE"/>
    <property type="match status" value="1"/>
</dbReference>
<dbReference type="GO" id="GO:0006298">
    <property type="term" value="P:mismatch repair"/>
    <property type="evidence" value="ECO:0007669"/>
    <property type="project" value="TreeGrafter"/>
</dbReference>
<dbReference type="GO" id="GO:0035485">
    <property type="term" value="F:adenine/guanine mispair binding"/>
    <property type="evidence" value="ECO:0007669"/>
    <property type="project" value="TreeGrafter"/>
</dbReference>
<comment type="function">
    <text evidence="2">Adenine glycosylase active on G-A mispairs. MutY also corrects error-prone DNA synthesis past GO lesions which are due to the oxidatively damaged form of guanine: 7,8-dihydro-8-oxoguanine (8-oxo-dGTP).</text>
</comment>
<dbReference type="PATRIC" id="fig|616990.3.peg.1286"/>
<dbReference type="GO" id="GO:0034039">
    <property type="term" value="F:8-oxo-7,8-dihydroguanine DNA N-glycosylase activity"/>
    <property type="evidence" value="ECO:0007669"/>
    <property type="project" value="TreeGrafter"/>
</dbReference>
<dbReference type="GO" id="GO:0046872">
    <property type="term" value="F:metal ion binding"/>
    <property type="evidence" value="ECO:0007669"/>
    <property type="project" value="UniProtKB-UniRule"/>
</dbReference>
<evidence type="ECO:0000256" key="8">
    <source>
        <dbReference type="ARBA" id="ARBA00022763"/>
    </source>
</evidence>
<comment type="cofactor">
    <cofactor evidence="14">
        <name>[4Fe-4S] cluster</name>
        <dbReference type="ChEBI" id="CHEBI:49883"/>
    </cofactor>
    <text evidence="14">Binds 1 [4Fe-4S] cluster.</text>
</comment>
<dbReference type="SMART" id="SM00478">
    <property type="entry name" value="ENDO3c"/>
    <property type="match status" value="1"/>
</dbReference>
<dbReference type="Pfam" id="PF14815">
    <property type="entry name" value="NUDIX_4"/>
    <property type="match status" value="1"/>
</dbReference>
<evidence type="ECO:0000256" key="13">
    <source>
        <dbReference type="ARBA" id="ARBA00023295"/>
    </source>
</evidence>
<keyword evidence="10 14" id="KW-0408">Iron</keyword>
<evidence type="ECO:0000256" key="10">
    <source>
        <dbReference type="ARBA" id="ARBA00023004"/>
    </source>
</evidence>
<evidence type="ECO:0000256" key="6">
    <source>
        <dbReference type="ARBA" id="ARBA00022485"/>
    </source>
</evidence>
<dbReference type="STRING" id="616990.IV54_GL001196"/>
<dbReference type="EMBL" id="JQCA01000164">
    <property type="protein sequence ID" value="KRN97727.1"/>
    <property type="molecule type" value="Genomic_DNA"/>
</dbReference>
<dbReference type="CDD" id="cd00056">
    <property type="entry name" value="ENDO3c"/>
    <property type="match status" value="1"/>
</dbReference>
<dbReference type="GO" id="GO:0051539">
    <property type="term" value="F:4 iron, 4 sulfur cluster binding"/>
    <property type="evidence" value="ECO:0007669"/>
    <property type="project" value="UniProtKB-UniRule"/>
</dbReference>
<comment type="similarity">
    <text evidence="3 14">Belongs to the Nth/MutY family.</text>
</comment>
<evidence type="ECO:0000256" key="5">
    <source>
        <dbReference type="ARBA" id="ARBA00022023"/>
    </source>
</evidence>
<evidence type="ECO:0000256" key="3">
    <source>
        <dbReference type="ARBA" id="ARBA00008343"/>
    </source>
</evidence>
<dbReference type="Pfam" id="PF00730">
    <property type="entry name" value="HhH-GPD"/>
    <property type="match status" value="1"/>
</dbReference>
<dbReference type="FunFam" id="1.10.340.30:FF:000002">
    <property type="entry name" value="Adenine DNA glycosylase"/>
    <property type="match status" value="1"/>
</dbReference>
<dbReference type="SUPFAM" id="SSF55811">
    <property type="entry name" value="Nudix"/>
    <property type="match status" value="1"/>
</dbReference>
<dbReference type="GO" id="GO:0032357">
    <property type="term" value="F:oxidized purine DNA binding"/>
    <property type="evidence" value="ECO:0007669"/>
    <property type="project" value="TreeGrafter"/>
</dbReference>
<gene>
    <name evidence="16" type="ORF">IV54_GL001196</name>
</gene>
<comment type="caution">
    <text evidence="16">The sequence shown here is derived from an EMBL/GenBank/DDBJ whole genome shotgun (WGS) entry which is preliminary data.</text>
</comment>
<feature type="domain" description="HhH-GPD" evidence="15">
    <location>
        <begin position="44"/>
        <end position="195"/>
    </location>
</feature>
<evidence type="ECO:0000256" key="12">
    <source>
        <dbReference type="ARBA" id="ARBA00023204"/>
    </source>
</evidence>
<accession>A0A0R2L7C8</accession>
<evidence type="ECO:0000256" key="2">
    <source>
        <dbReference type="ARBA" id="ARBA00002933"/>
    </source>
</evidence>
<evidence type="ECO:0000313" key="17">
    <source>
        <dbReference type="Proteomes" id="UP000051906"/>
    </source>
</evidence>
<comment type="catalytic activity">
    <reaction evidence="1 14">
        <text>Hydrolyzes free adenine bases from 7,8-dihydro-8-oxoguanine:adenine mismatched double-stranded DNA, leaving an apurinic site.</text>
        <dbReference type="EC" id="3.2.2.31"/>
    </reaction>
</comment>
<dbReference type="GO" id="GO:0000701">
    <property type="term" value="F:purine-specific mismatch base pair DNA N-glycosylase activity"/>
    <property type="evidence" value="ECO:0007669"/>
    <property type="project" value="UniProtKB-EC"/>
</dbReference>
<evidence type="ECO:0000256" key="1">
    <source>
        <dbReference type="ARBA" id="ARBA00000843"/>
    </source>
</evidence>
<dbReference type="GO" id="GO:0006284">
    <property type="term" value="P:base-excision repair"/>
    <property type="evidence" value="ECO:0007669"/>
    <property type="project" value="UniProtKB-UniRule"/>
</dbReference>
<name>A0A0R2L7C8_9LACO</name>
<dbReference type="SUPFAM" id="SSF48150">
    <property type="entry name" value="DNA-glycosylase"/>
    <property type="match status" value="1"/>
</dbReference>
<dbReference type="AlphaFoldDB" id="A0A0R2L7C8"/>
<keyword evidence="12" id="KW-0234">DNA repair</keyword>
<dbReference type="InterPro" id="IPR029119">
    <property type="entry name" value="MutY_C"/>
</dbReference>
<keyword evidence="11" id="KW-0411">Iron-sulfur</keyword>
<organism evidence="16 17">
    <name type="scientific">Levilactobacillus paucivorans</name>
    <dbReference type="NCBI Taxonomy" id="616990"/>
    <lineage>
        <taxon>Bacteria</taxon>
        <taxon>Bacillati</taxon>
        <taxon>Bacillota</taxon>
        <taxon>Bacilli</taxon>
        <taxon>Lactobacillales</taxon>
        <taxon>Lactobacillaceae</taxon>
        <taxon>Levilactobacillus</taxon>
    </lineage>
</organism>
<dbReference type="EC" id="3.2.2.31" evidence="4 14"/>
<dbReference type="Gene3D" id="1.10.1670.10">
    <property type="entry name" value="Helix-hairpin-Helix base-excision DNA repair enzymes (C-terminal)"/>
    <property type="match status" value="1"/>
</dbReference>
<dbReference type="PANTHER" id="PTHR42944:SF1">
    <property type="entry name" value="ADENINE DNA GLYCOSYLASE"/>
    <property type="match status" value="1"/>
</dbReference>
<reference evidence="16 17" key="1">
    <citation type="journal article" date="2015" name="Genome Announc.">
        <title>Expanding the biotechnology potential of lactobacilli through comparative genomics of 213 strains and associated genera.</title>
        <authorList>
            <person name="Sun Z."/>
            <person name="Harris H.M."/>
            <person name="McCann A."/>
            <person name="Guo C."/>
            <person name="Argimon S."/>
            <person name="Zhang W."/>
            <person name="Yang X."/>
            <person name="Jeffery I.B."/>
            <person name="Cooney J.C."/>
            <person name="Kagawa T.F."/>
            <person name="Liu W."/>
            <person name="Song Y."/>
            <person name="Salvetti E."/>
            <person name="Wrobel A."/>
            <person name="Rasinkangas P."/>
            <person name="Parkhill J."/>
            <person name="Rea M.C."/>
            <person name="O'Sullivan O."/>
            <person name="Ritari J."/>
            <person name="Douillard F.P."/>
            <person name="Paul Ross R."/>
            <person name="Yang R."/>
            <person name="Briner A.E."/>
            <person name="Felis G.E."/>
            <person name="de Vos W.M."/>
            <person name="Barrangou R."/>
            <person name="Klaenhammer T.R."/>
            <person name="Caufield P.W."/>
            <person name="Cui Y."/>
            <person name="Zhang H."/>
            <person name="O'Toole P.W."/>
        </authorList>
    </citation>
    <scope>NUCLEOTIDE SEQUENCE [LARGE SCALE GENOMIC DNA]</scope>
    <source>
        <strain evidence="16 17">DSM 22467</strain>
    </source>
</reference>
<dbReference type="InterPro" id="IPR044298">
    <property type="entry name" value="MIG/MutY"/>
</dbReference>
<dbReference type="CDD" id="cd03431">
    <property type="entry name" value="NUDIX_DNA_Glycosylase_C-MutY"/>
    <property type="match status" value="1"/>
</dbReference>
<keyword evidence="13 14" id="KW-0326">Glycosidase</keyword>
<evidence type="ECO:0000259" key="15">
    <source>
        <dbReference type="SMART" id="SM00478"/>
    </source>
</evidence>
<keyword evidence="17" id="KW-1185">Reference proteome</keyword>
<dbReference type="InterPro" id="IPR015797">
    <property type="entry name" value="NUDIX_hydrolase-like_dom_sf"/>
</dbReference>
<dbReference type="InterPro" id="IPR011257">
    <property type="entry name" value="DNA_glycosylase"/>
</dbReference>
<dbReference type="Gene3D" id="1.10.340.30">
    <property type="entry name" value="Hypothetical protein, domain 2"/>
    <property type="match status" value="1"/>
</dbReference>
<evidence type="ECO:0000256" key="14">
    <source>
        <dbReference type="RuleBase" id="RU365096"/>
    </source>
</evidence>
<evidence type="ECO:0000256" key="11">
    <source>
        <dbReference type="ARBA" id="ARBA00023014"/>
    </source>
</evidence>